<reference evidence="3 4" key="1">
    <citation type="journal article" date="2016" name="Genome Announc.">
        <title>Complete Genome Sequence of Thiostrepton-Producing Streptomyces laurentii ATCC 31255.</title>
        <authorList>
            <person name="Doi K."/>
            <person name="Fujino Y."/>
            <person name="Nagayoshi Y."/>
            <person name="Ohshima T."/>
            <person name="Ogata S."/>
        </authorList>
    </citation>
    <scope>NUCLEOTIDE SEQUENCE [LARGE SCALE GENOMIC DNA]</scope>
    <source>
        <strain evidence="3 4">ATCC 31255</strain>
    </source>
</reference>
<dbReference type="Gene3D" id="1.10.260.40">
    <property type="entry name" value="lambda repressor-like DNA-binding domains"/>
    <property type="match status" value="1"/>
</dbReference>
<keyword evidence="4" id="KW-1185">Reference proteome</keyword>
<dbReference type="InterPro" id="IPR010982">
    <property type="entry name" value="Lambda_DNA-bd_dom_sf"/>
</dbReference>
<evidence type="ECO:0000259" key="2">
    <source>
        <dbReference type="PROSITE" id="PS50943"/>
    </source>
</evidence>
<dbReference type="Pfam" id="PF01381">
    <property type="entry name" value="HTH_3"/>
    <property type="match status" value="1"/>
</dbReference>
<dbReference type="PROSITE" id="PS50943">
    <property type="entry name" value="HTH_CROC1"/>
    <property type="match status" value="1"/>
</dbReference>
<dbReference type="PANTHER" id="PTHR46797">
    <property type="entry name" value="HTH-TYPE TRANSCRIPTIONAL REGULATOR"/>
    <property type="match status" value="1"/>
</dbReference>
<accession>A0A169NSC9</accession>
<organism evidence="3 4">
    <name type="scientific">Streptomyces laurentii</name>
    <dbReference type="NCBI Taxonomy" id="39478"/>
    <lineage>
        <taxon>Bacteria</taxon>
        <taxon>Bacillati</taxon>
        <taxon>Actinomycetota</taxon>
        <taxon>Actinomycetes</taxon>
        <taxon>Kitasatosporales</taxon>
        <taxon>Streptomycetaceae</taxon>
        <taxon>Streptomyces</taxon>
    </lineage>
</organism>
<dbReference type="KEGG" id="slau:SLA_4340"/>
<dbReference type="InterPro" id="IPR050807">
    <property type="entry name" value="TransReg_Diox_bact_type"/>
</dbReference>
<protein>
    <submittedName>
        <fullName evidence="3">XRE family transcriptional regulator</fullName>
    </submittedName>
</protein>
<evidence type="ECO:0000313" key="3">
    <source>
        <dbReference type="EMBL" id="BAU85228.1"/>
    </source>
</evidence>
<dbReference type="AlphaFoldDB" id="A0A169NSC9"/>
<dbReference type="Proteomes" id="UP000217676">
    <property type="component" value="Chromosome"/>
</dbReference>
<name>A0A169NSC9_STRLU</name>
<dbReference type="PANTHER" id="PTHR46797:SF1">
    <property type="entry name" value="METHYLPHOSPHONATE SYNTHASE"/>
    <property type="match status" value="1"/>
</dbReference>
<feature type="domain" description="HTH cro/C1-type" evidence="2">
    <location>
        <begin position="37"/>
        <end position="92"/>
    </location>
</feature>
<dbReference type="GO" id="GO:0005829">
    <property type="term" value="C:cytosol"/>
    <property type="evidence" value="ECO:0007669"/>
    <property type="project" value="TreeGrafter"/>
</dbReference>
<dbReference type="SMART" id="SM00530">
    <property type="entry name" value="HTH_XRE"/>
    <property type="match status" value="1"/>
</dbReference>
<keyword evidence="1" id="KW-0238">DNA-binding</keyword>
<dbReference type="SUPFAM" id="SSF47413">
    <property type="entry name" value="lambda repressor-like DNA-binding domains"/>
    <property type="match status" value="1"/>
</dbReference>
<dbReference type="RefSeq" id="WP_359880299.1">
    <property type="nucleotide sequence ID" value="NZ_JBEYHT010000039.1"/>
</dbReference>
<dbReference type="EMBL" id="AP017424">
    <property type="protein sequence ID" value="BAU85228.1"/>
    <property type="molecule type" value="Genomic_DNA"/>
</dbReference>
<evidence type="ECO:0000256" key="1">
    <source>
        <dbReference type="ARBA" id="ARBA00023125"/>
    </source>
</evidence>
<proteinExistence type="predicted"/>
<evidence type="ECO:0000313" key="4">
    <source>
        <dbReference type="Proteomes" id="UP000217676"/>
    </source>
</evidence>
<dbReference type="GO" id="GO:0003700">
    <property type="term" value="F:DNA-binding transcription factor activity"/>
    <property type="evidence" value="ECO:0007669"/>
    <property type="project" value="TreeGrafter"/>
</dbReference>
<sequence length="100" mass="11020">MTSRANWAELREDALRDPETAAAYEAAHVRYELGRAVRERREELGMTQSHLARLSGLQQPAVARFEAGGTMPTLPMLERLAAALGMRLNVGFEPLDRAAG</sequence>
<gene>
    <name evidence="3" type="ORF">SLA_4340</name>
</gene>
<dbReference type="InterPro" id="IPR001387">
    <property type="entry name" value="Cro/C1-type_HTH"/>
</dbReference>
<dbReference type="CDD" id="cd00093">
    <property type="entry name" value="HTH_XRE"/>
    <property type="match status" value="1"/>
</dbReference>
<dbReference type="GO" id="GO:0003677">
    <property type="term" value="F:DNA binding"/>
    <property type="evidence" value="ECO:0007669"/>
    <property type="project" value="UniProtKB-KW"/>
</dbReference>